<reference evidence="2 3" key="1">
    <citation type="submission" date="2015-09" db="EMBL/GenBank/DDBJ databases">
        <authorList>
            <consortium name="Pathogen Informatics"/>
        </authorList>
    </citation>
    <scope>NUCLEOTIDE SEQUENCE [LARGE SCALE GENOMIC DNA]</scope>
    <source>
        <strain evidence="2 3">2789STDY5834928</strain>
    </source>
</reference>
<organism evidence="2 3">
    <name type="scientific">[Eubacterium] siraeum</name>
    <dbReference type="NCBI Taxonomy" id="39492"/>
    <lineage>
        <taxon>Bacteria</taxon>
        <taxon>Bacillati</taxon>
        <taxon>Bacillota</taxon>
        <taxon>Clostridia</taxon>
        <taxon>Eubacteriales</taxon>
        <taxon>Oscillospiraceae</taxon>
        <taxon>Oscillospiraceae incertae sedis</taxon>
    </lineage>
</organism>
<evidence type="ECO:0000313" key="3">
    <source>
        <dbReference type="Proteomes" id="UP000095662"/>
    </source>
</evidence>
<evidence type="ECO:0000313" key="2">
    <source>
        <dbReference type="EMBL" id="CUQ88980.1"/>
    </source>
</evidence>
<protein>
    <recommendedName>
        <fullName evidence="1">DUF6472 domain-containing protein</fullName>
    </recommendedName>
</protein>
<gene>
    <name evidence="2" type="ORF">ERS852540_01834</name>
</gene>
<dbReference type="EMBL" id="CZBY01000015">
    <property type="protein sequence ID" value="CUQ88980.1"/>
    <property type="molecule type" value="Genomic_DNA"/>
</dbReference>
<sequence>MTNCDCCVNYVYDDEYDCYTCLVNLDEDELRRFITGDNYNCPYFRNDDEYELARKQ</sequence>
<name>A0A175A0M0_9FIRM</name>
<dbReference type="InterPro" id="IPR045525">
    <property type="entry name" value="DUF6472"/>
</dbReference>
<accession>A0A175A0M0</accession>
<dbReference type="Proteomes" id="UP000095662">
    <property type="component" value="Unassembled WGS sequence"/>
</dbReference>
<dbReference type="Pfam" id="PF20076">
    <property type="entry name" value="DUF6472"/>
    <property type="match status" value="1"/>
</dbReference>
<dbReference type="AlphaFoldDB" id="A0A175A0M0"/>
<feature type="domain" description="DUF6472" evidence="1">
    <location>
        <begin position="2"/>
        <end position="56"/>
    </location>
</feature>
<dbReference type="STRING" id="39492.ERS852540_01834"/>
<proteinExistence type="predicted"/>
<evidence type="ECO:0000259" key="1">
    <source>
        <dbReference type="Pfam" id="PF20076"/>
    </source>
</evidence>